<keyword evidence="4" id="KW-1185">Reference proteome</keyword>
<protein>
    <submittedName>
        <fullName evidence="3">Alpha/beta hydrolase</fullName>
    </submittedName>
</protein>
<dbReference type="GO" id="GO:0016020">
    <property type="term" value="C:membrane"/>
    <property type="evidence" value="ECO:0007669"/>
    <property type="project" value="TreeGrafter"/>
</dbReference>
<dbReference type="AlphaFoldDB" id="A0A7H9DPY1"/>
<keyword evidence="1 3" id="KW-0378">Hydrolase</keyword>
<accession>A0A7H9DPY1</accession>
<dbReference type="PANTHER" id="PTHR43798:SF31">
    <property type="entry name" value="AB HYDROLASE SUPERFAMILY PROTEIN YCLE"/>
    <property type="match status" value="1"/>
</dbReference>
<proteinExistence type="predicted"/>
<dbReference type="KEGG" id="efal:FH779_03515"/>
<dbReference type="Gene3D" id="3.40.50.1820">
    <property type="entry name" value="alpha/beta hydrolase"/>
    <property type="match status" value="1"/>
</dbReference>
<organism evidence="3 4">
    <name type="scientific">Empedobacter falsenii</name>
    <dbReference type="NCBI Taxonomy" id="343874"/>
    <lineage>
        <taxon>Bacteria</taxon>
        <taxon>Pseudomonadati</taxon>
        <taxon>Bacteroidota</taxon>
        <taxon>Flavobacteriia</taxon>
        <taxon>Flavobacteriales</taxon>
        <taxon>Weeksellaceae</taxon>
        <taxon>Empedobacter</taxon>
    </lineage>
</organism>
<name>A0A7H9DPY1_9FLAO</name>
<dbReference type="SUPFAM" id="SSF53474">
    <property type="entry name" value="alpha/beta-Hydrolases"/>
    <property type="match status" value="1"/>
</dbReference>
<evidence type="ECO:0000313" key="4">
    <source>
        <dbReference type="Proteomes" id="UP000510643"/>
    </source>
</evidence>
<dbReference type="InterPro" id="IPR050266">
    <property type="entry name" value="AB_hydrolase_sf"/>
</dbReference>
<sequence length="361" mass="42203">MRDKTTSTTKLFSLIVIFFITFSGFGQAKKDSLNQITLFNTYKPEFEKYEKQYGKYIQTKNAKIHYLEWGNTKHPTLIWIHGTYSNAYEIYEIVEELVKMDLHVIAIDYYGHGFTEIPKKNVSIYDVADDIKFLMDKLKIENAIIGGTISSAFYNSYPSAVKALILEDGGSVAWDYNVNAIEIQKDIEEIKQYYSSKKPLIFDTQFDAYWYMYNNWGIKGKQDKKLKKEIFTSYARIKENKLGKFEINPGAEELTGENTAQENIAIIYAPFTSKTAFGASTHQLNPKIIYRNLDNPMLIFDPINSNDWFDFKIENEKLTKEHPQFITHKVYEKTWHGVKDERPQEVVNDINMFLKKYKIIK</sequence>
<dbReference type="PANTHER" id="PTHR43798">
    <property type="entry name" value="MONOACYLGLYCEROL LIPASE"/>
    <property type="match status" value="1"/>
</dbReference>
<dbReference type="EMBL" id="CP040908">
    <property type="protein sequence ID" value="QLL57213.1"/>
    <property type="molecule type" value="Genomic_DNA"/>
</dbReference>
<evidence type="ECO:0000259" key="2">
    <source>
        <dbReference type="Pfam" id="PF00561"/>
    </source>
</evidence>
<feature type="domain" description="AB hydrolase-1" evidence="2">
    <location>
        <begin position="75"/>
        <end position="174"/>
    </location>
</feature>
<evidence type="ECO:0000313" key="3">
    <source>
        <dbReference type="EMBL" id="QLL57213.1"/>
    </source>
</evidence>
<dbReference type="Proteomes" id="UP000510643">
    <property type="component" value="Chromosome"/>
</dbReference>
<reference evidence="3 4" key="1">
    <citation type="submission" date="2019-06" db="EMBL/GenBank/DDBJ databases">
        <title>Emergence of pandrug resistant Empedobacter falsenii in China.</title>
        <authorList>
            <person name="Dong N."/>
            <person name="Chen S."/>
            <person name="Zhang R."/>
        </authorList>
    </citation>
    <scope>NUCLEOTIDE SEQUENCE [LARGE SCALE GENOMIC DNA]</scope>
    <source>
        <strain evidence="3 4">1681-1</strain>
    </source>
</reference>
<dbReference type="GeneID" id="78400506"/>
<dbReference type="InterPro" id="IPR000073">
    <property type="entry name" value="AB_hydrolase_1"/>
</dbReference>
<dbReference type="GO" id="GO:0016787">
    <property type="term" value="F:hydrolase activity"/>
    <property type="evidence" value="ECO:0007669"/>
    <property type="project" value="UniProtKB-KW"/>
</dbReference>
<dbReference type="RefSeq" id="WP_180906078.1">
    <property type="nucleotide sequence ID" value="NZ_CP040908.1"/>
</dbReference>
<dbReference type="InterPro" id="IPR029058">
    <property type="entry name" value="AB_hydrolase_fold"/>
</dbReference>
<gene>
    <name evidence="3" type="ORF">FH779_03515</name>
</gene>
<evidence type="ECO:0000256" key="1">
    <source>
        <dbReference type="ARBA" id="ARBA00022801"/>
    </source>
</evidence>
<dbReference type="Pfam" id="PF00561">
    <property type="entry name" value="Abhydrolase_1"/>
    <property type="match status" value="1"/>
</dbReference>